<proteinExistence type="predicted"/>
<feature type="DNA-binding region" description="H-T-H motif" evidence="4">
    <location>
        <begin position="55"/>
        <end position="74"/>
    </location>
</feature>
<protein>
    <submittedName>
        <fullName evidence="6">TetR/AcrR family transcriptional regulator</fullName>
    </submittedName>
</protein>
<evidence type="ECO:0000256" key="3">
    <source>
        <dbReference type="ARBA" id="ARBA00023163"/>
    </source>
</evidence>
<keyword evidence="1" id="KW-0805">Transcription regulation</keyword>
<evidence type="ECO:0000313" key="7">
    <source>
        <dbReference type="Proteomes" id="UP001597114"/>
    </source>
</evidence>
<dbReference type="RefSeq" id="WP_344725366.1">
    <property type="nucleotide sequence ID" value="NZ_BAAAUS010000030.1"/>
</dbReference>
<evidence type="ECO:0000256" key="4">
    <source>
        <dbReference type="PROSITE-ProRule" id="PRU00335"/>
    </source>
</evidence>
<keyword evidence="2 4" id="KW-0238">DNA-binding</keyword>
<dbReference type="InterPro" id="IPR001647">
    <property type="entry name" value="HTH_TetR"/>
</dbReference>
<name>A0ABW4EZL0_9PSEU</name>
<dbReference type="SUPFAM" id="SSF48498">
    <property type="entry name" value="Tetracyclin repressor-like, C-terminal domain"/>
    <property type="match status" value="1"/>
</dbReference>
<reference evidence="7" key="1">
    <citation type="journal article" date="2019" name="Int. J. Syst. Evol. Microbiol.">
        <title>The Global Catalogue of Microorganisms (GCM) 10K type strain sequencing project: providing services to taxonomists for standard genome sequencing and annotation.</title>
        <authorList>
            <consortium name="The Broad Institute Genomics Platform"/>
            <consortium name="The Broad Institute Genome Sequencing Center for Infectious Disease"/>
            <person name="Wu L."/>
            <person name="Ma J."/>
        </authorList>
    </citation>
    <scope>NUCLEOTIDE SEQUENCE [LARGE SCALE GENOMIC DNA]</scope>
    <source>
        <strain evidence="7">CCM 7043</strain>
    </source>
</reference>
<dbReference type="Proteomes" id="UP001597114">
    <property type="component" value="Unassembled WGS sequence"/>
</dbReference>
<evidence type="ECO:0000256" key="1">
    <source>
        <dbReference type="ARBA" id="ARBA00023015"/>
    </source>
</evidence>
<keyword evidence="3" id="KW-0804">Transcription</keyword>
<organism evidence="6 7">
    <name type="scientific">Pseudonocardia yunnanensis</name>
    <dbReference type="NCBI Taxonomy" id="58107"/>
    <lineage>
        <taxon>Bacteria</taxon>
        <taxon>Bacillati</taxon>
        <taxon>Actinomycetota</taxon>
        <taxon>Actinomycetes</taxon>
        <taxon>Pseudonocardiales</taxon>
        <taxon>Pseudonocardiaceae</taxon>
        <taxon>Pseudonocardia</taxon>
    </lineage>
</organism>
<dbReference type="InterPro" id="IPR009057">
    <property type="entry name" value="Homeodomain-like_sf"/>
</dbReference>
<dbReference type="Pfam" id="PF02909">
    <property type="entry name" value="TetR_C_1"/>
    <property type="match status" value="1"/>
</dbReference>
<dbReference type="PANTHER" id="PTHR30055:SF151">
    <property type="entry name" value="TRANSCRIPTIONAL REGULATORY PROTEIN"/>
    <property type="match status" value="1"/>
</dbReference>
<dbReference type="PANTHER" id="PTHR30055">
    <property type="entry name" value="HTH-TYPE TRANSCRIPTIONAL REGULATOR RUTR"/>
    <property type="match status" value="1"/>
</dbReference>
<evidence type="ECO:0000313" key="6">
    <source>
        <dbReference type="EMBL" id="MFD1519504.1"/>
    </source>
</evidence>
<sequence length="266" mass="28498">MTSVQSGGGDFRRSLELLWGTPEEPTRGPRPGLSVQRIVRAAIDVADAEGLGALSMRRIAAALGVGAMSLYRYVPGKAELIDLMVDEVYAEDLAAARSVTGDWRQRLEEFGRQEWALYLRHPWILQVAQGRPMLGPNSMASTDVTLLAVDGIGLDEHEMLAAVVLLSSFVAGLAKTTIEAMQAADSTGVSDDEWWAIQGEYVGPAVVEGKLPMLSKVGEAGAFTSMFDHFEFGLQRVLDGIAALIEARRESGPPDRAQPPSAGCGS</sequence>
<accession>A0ABW4EZL0</accession>
<dbReference type="EMBL" id="JBHUCO010000018">
    <property type="protein sequence ID" value="MFD1519504.1"/>
    <property type="molecule type" value="Genomic_DNA"/>
</dbReference>
<dbReference type="PROSITE" id="PS50977">
    <property type="entry name" value="HTH_TETR_2"/>
    <property type="match status" value="1"/>
</dbReference>
<dbReference type="SUPFAM" id="SSF46689">
    <property type="entry name" value="Homeodomain-like"/>
    <property type="match status" value="1"/>
</dbReference>
<dbReference type="Pfam" id="PF00440">
    <property type="entry name" value="TetR_N"/>
    <property type="match status" value="1"/>
</dbReference>
<gene>
    <name evidence="6" type="ORF">ACFSJD_18575</name>
</gene>
<dbReference type="Gene3D" id="1.10.10.60">
    <property type="entry name" value="Homeodomain-like"/>
    <property type="match status" value="1"/>
</dbReference>
<evidence type="ECO:0000259" key="5">
    <source>
        <dbReference type="PROSITE" id="PS50977"/>
    </source>
</evidence>
<dbReference type="InterPro" id="IPR050109">
    <property type="entry name" value="HTH-type_TetR-like_transc_reg"/>
</dbReference>
<comment type="caution">
    <text evidence="6">The sequence shown here is derived from an EMBL/GenBank/DDBJ whole genome shotgun (WGS) entry which is preliminary data.</text>
</comment>
<feature type="domain" description="HTH tetR-type" evidence="5">
    <location>
        <begin position="32"/>
        <end position="92"/>
    </location>
</feature>
<dbReference type="Gene3D" id="1.10.357.10">
    <property type="entry name" value="Tetracycline Repressor, domain 2"/>
    <property type="match status" value="1"/>
</dbReference>
<dbReference type="InterPro" id="IPR004111">
    <property type="entry name" value="Repressor_TetR_C"/>
</dbReference>
<keyword evidence="7" id="KW-1185">Reference proteome</keyword>
<dbReference type="InterPro" id="IPR036271">
    <property type="entry name" value="Tet_transcr_reg_TetR-rel_C_sf"/>
</dbReference>
<evidence type="ECO:0000256" key="2">
    <source>
        <dbReference type="ARBA" id="ARBA00023125"/>
    </source>
</evidence>